<feature type="transmembrane region" description="Helical" evidence="6">
    <location>
        <begin position="95"/>
        <end position="113"/>
    </location>
</feature>
<dbReference type="PANTHER" id="PTHR23501:SF199">
    <property type="entry name" value="MFS EFFLUX TRANSPORTER INPD-RELATED"/>
    <property type="match status" value="1"/>
</dbReference>
<dbReference type="AlphaFoldDB" id="A0AA38VX34"/>
<feature type="transmembrane region" description="Helical" evidence="6">
    <location>
        <begin position="412"/>
        <end position="434"/>
    </location>
</feature>
<feature type="transmembrane region" description="Helical" evidence="6">
    <location>
        <begin position="125"/>
        <end position="144"/>
    </location>
</feature>
<keyword evidence="9" id="KW-1185">Reference proteome</keyword>
<feature type="transmembrane region" description="Helical" evidence="6">
    <location>
        <begin position="321"/>
        <end position="346"/>
    </location>
</feature>
<dbReference type="CDD" id="cd17502">
    <property type="entry name" value="MFS_Azr1_MDR_like"/>
    <property type="match status" value="1"/>
</dbReference>
<gene>
    <name evidence="8" type="ORF">NKR23_g1505</name>
</gene>
<dbReference type="Proteomes" id="UP001174694">
    <property type="component" value="Unassembled WGS sequence"/>
</dbReference>
<dbReference type="InterPro" id="IPR020846">
    <property type="entry name" value="MFS_dom"/>
</dbReference>
<evidence type="ECO:0000256" key="2">
    <source>
        <dbReference type="ARBA" id="ARBA00022692"/>
    </source>
</evidence>
<feature type="region of interest" description="Disordered" evidence="5">
    <location>
        <begin position="1"/>
        <end position="47"/>
    </location>
</feature>
<evidence type="ECO:0000313" key="8">
    <source>
        <dbReference type="EMBL" id="KAJ9156473.1"/>
    </source>
</evidence>
<comment type="subcellular location">
    <subcellularLocation>
        <location evidence="1">Membrane</location>
        <topology evidence="1">Multi-pass membrane protein</topology>
    </subcellularLocation>
</comment>
<dbReference type="GO" id="GO:0005886">
    <property type="term" value="C:plasma membrane"/>
    <property type="evidence" value="ECO:0007669"/>
    <property type="project" value="TreeGrafter"/>
</dbReference>
<keyword evidence="4 6" id="KW-0472">Membrane</keyword>
<evidence type="ECO:0000256" key="6">
    <source>
        <dbReference type="SAM" id="Phobius"/>
    </source>
</evidence>
<evidence type="ECO:0000259" key="7">
    <source>
        <dbReference type="PROSITE" id="PS50850"/>
    </source>
</evidence>
<feature type="transmembrane region" description="Helical" evidence="6">
    <location>
        <begin position="215"/>
        <end position="233"/>
    </location>
</feature>
<protein>
    <submittedName>
        <fullName evidence="8">Sulfate permease 2</fullName>
    </submittedName>
</protein>
<dbReference type="InterPro" id="IPR011701">
    <property type="entry name" value="MFS"/>
</dbReference>
<feature type="transmembrane region" description="Helical" evidence="6">
    <location>
        <begin position="253"/>
        <end position="272"/>
    </location>
</feature>
<feature type="transmembrane region" description="Helical" evidence="6">
    <location>
        <begin position="284"/>
        <end position="301"/>
    </location>
</feature>
<dbReference type="Pfam" id="PF07690">
    <property type="entry name" value="MFS_1"/>
    <property type="match status" value="1"/>
</dbReference>
<feature type="domain" description="Major facilitator superfamily (MFS) profile" evidence="7">
    <location>
        <begin position="60"/>
        <end position="515"/>
    </location>
</feature>
<feature type="transmembrane region" description="Helical" evidence="6">
    <location>
        <begin position="187"/>
        <end position="209"/>
    </location>
</feature>
<dbReference type="EMBL" id="JANBVO010000002">
    <property type="protein sequence ID" value="KAJ9156473.1"/>
    <property type="molecule type" value="Genomic_DNA"/>
</dbReference>
<comment type="caution">
    <text evidence="8">The sequence shown here is derived from an EMBL/GenBank/DDBJ whole genome shotgun (WGS) entry which is preliminary data.</text>
</comment>
<evidence type="ECO:0000256" key="5">
    <source>
        <dbReference type="SAM" id="MobiDB-lite"/>
    </source>
</evidence>
<feature type="transmembrane region" description="Helical" evidence="6">
    <location>
        <begin position="446"/>
        <end position="467"/>
    </location>
</feature>
<accession>A0AA38VX34</accession>
<reference evidence="8" key="1">
    <citation type="submission" date="2022-07" db="EMBL/GenBank/DDBJ databases">
        <title>Fungi with potential for degradation of polypropylene.</title>
        <authorList>
            <person name="Gostincar C."/>
        </authorList>
    </citation>
    <scope>NUCLEOTIDE SEQUENCE</scope>
    <source>
        <strain evidence="8">EXF-13308</strain>
    </source>
</reference>
<feature type="compositionally biased region" description="Polar residues" evidence="5">
    <location>
        <begin position="22"/>
        <end position="31"/>
    </location>
</feature>
<feature type="transmembrane region" description="Helical" evidence="6">
    <location>
        <begin position="385"/>
        <end position="406"/>
    </location>
</feature>
<name>A0AA38VX34_9PEZI</name>
<keyword evidence="2 6" id="KW-0812">Transmembrane</keyword>
<sequence>MTINSRIRTTEEPGVADGENLSLPNNMNERTPPNGVAKTSEKSEMHTTFTRPKGLRLALIVVGVGLALLCIFLDRTIVSTAIPKITSEFNSLGDVAWYGSSYLFGTCAFQLLFGKLYSRISVKWTFIVSLLIFEVGSVVCGAAPNSVALIIGRAIAGIGSGGVMSGALIIAALVVELKDRPKYIGGLSGVMGIAFVGGPTLGGAFTNNVSWRWCFYINLPLGAVTFIATILLVNLPPPSQPSPLREHLRHLDLVGTAIFIPCVISLLLAFQWAGTTYPWDNWRIILLFCVTGVLAIVWGAVQRLKGEHATVPVRIISQRSIWSGLFQSATIGAATFIIAYFVPVWFQSVKDYSPQASGVNYLAMSVASPLTSVVAGLLTSKTGYYVPSMYLGAVILSAGGAMQLLWDQDTTTAFWLGTLIVVGVGVGFGFQSSFNAAQAVLRGTDISIGTSLMVLGQTLGGAVFLSAGQTVFSTRLLRRLDALEVSSGVDPALVQAAGAAQLATAMGRVYPPATVRAIVAAYNASLRGVWIEMLVLSAASVLGAVTMEWRSVKREGTEAGEAGQVPEGESV</sequence>
<dbReference type="SUPFAM" id="SSF103473">
    <property type="entry name" value="MFS general substrate transporter"/>
    <property type="match status" value="1"/>
</dbReference>
<proteinExistence type="predicted"/>
<feature type="transmembrane region" description="Helical" evidence="6">
    <location>
        <begin position="150"/>
        <end position="175"/>
    </location>
</feature>
<dbReference type="Gene3D" id="1.20.1720.10">
    <property type="entry name" value="Multidrug resistance protein D"/>
    <property type="match status" value="1"/>
</dbReference>
<evidence type="ECO:0000256" key="3">
    <source>
        <dbReference type="ARBA" id="ARBA00022989"/>
    </source>
</evidence>
<organism evidence="8 9">
    <name type="scientific">Pleurostoma richardsiae</name>
    <dbReference type="NCBI Taxonomy" id="41990"/>
    <lineage>
        <taxon>Eukaryota</taxon>
        <taxon>Fungi</taxon>
        <taxon>Dikarya</taxon>
        <taxon>Ascomycota</taxon>
        <taxon>Pezizomycotina</taxon>
        <taxon>Sordariomycetes</taxon>
        <taxon>Sordariomycetidae</taxon>
        <taxon>Calosphaeriales</taxon>
        <taxon>Pleurostomataceae</taxon>
        <taxon>Pleurostoma</taxon>
    </lineage>
</organism>
<dbReference type="GO" id="GO:0022857">
    <property type="term" value="F:transmembrane transporter activity"/>
    <property type="evidence" value="ECO:0007669"/>
    <property type="project" value="InterPro"/>
</dbReference>
<evidence type="ECO:0000313" key="9">
    <source>
        <dbReference type="Proteomes" id="UP001174694"/>
    </source>
</evidence>
<dbReference type="Gene3D" id="1.20.1250.20">
    <property type="entry name" value="MFS general substrate transporter like domains"/>
    <property type="match status" value="1"/>
</dbReference>
<evidence type="ECO:0000256" key="1">
    <source>
        <dbReference type="ARBA" id="ARBA00004141"/>
    </source>
</evidence>
<dbReference type="PROSITE" id="PS50850">
    <property type="entry name" value="MFS"/>
    <property type="match status" value="1"/>
</dbReference>
<dbReference type="PANTHER" id="PTHR23501">
    <property type="entry name" value="MAJOR FACILITATOR SUPERFAMILY"/>
    <property type="match status" value="1"/>
</dbReference>
<feature type="transmembrane region" description="Helical" evidence="6">
    <location>
        <begin position="55"/>
        <end position="75"/>
    </location>
</feature>
<dbReference type="InterPro" id="IPR036259">
    <property type="entry name" value="MFS_trans_sf"/>
</dbReference>
<evidence type="ECO:0000256" key="4">
    <source>
        <dbReference type="ARBA" id="ARBA00023136"/>
    </source>
</evidence>
<keyword evidence="3 6" id="KW-1133">Transmembrane helix</keyword>
<feature type="transmembrane region" description="Helical" evidence="6">
    <location>
        <begin position="358"/>
        <end position="378"/>
    </location>
</feature>